<evidence type="ECO:0000313" key="2">
    <source>
        <dbReference type="Proteomes" id="UP000187465"/>
    </source>
</evidence>
<reference evidence="1 2" key="1">
    <citation type="submission" date="2016-10" db="EMBL/GenBank/DDBJ databases">
        <title>Paenibacillus species isolates.</title>
        <authorList>
            <person name="Beno S.M."/>
        </authorList>
    </citation>
    <scope>NUCLEOTIDE SEQUENCE [LARGE SCALE GENOMIC DNA]</scope>
    <source>
        <strain evidence="1 2">FSL H7-0604</strain>
    </source>
</reference>
<dbReference type="Proteomes" id="UP000187465">
    <property type="component" value="Unassembled WGS sequence"/>
</dbReference>
<dbReference type="AlphaFoldDB" id="A0A1R0X2Y9"/>
<sequence>MRAPLLTEDDYADLRAAVRQYVSCAIDNGDYPEYPDEAAETFCADYRVDYARLGDMVERIINEEVIRYGKRY</sequence>
<organism evidence="1 2">
    <name type="scientific">Paenibacillus odorifer</name>
    <dbReference type="NCBI Taxonomy" id="189426"/>
    <lineage>
        <taxon>Bacteria</taxon>
        <taxon>Bacillati</taxon>
        <taxon>Bacillota</taxon>
        <taxon>Bacilli</taxon>
        <taxon>Bacillales</taxon>
        <taxon>Paenibacillaceae</taxon>
        <taxon>Paenibacillus</taxon>
    </lineage>
</organism>
<evidence type="ECO:0000313" key="1">
    <source>
        <dbReference type="EMBL" id="OMD27466.1"/>
    </source>
</evidence>
<protein>
    <submittedName>
        <fullName evidence="1">Uncharacterized protein</fullName>
    </submittedName>
</protein>
<comment type="caution">
    <text evidence="1">The sequence shown here is derived from an EMBL/GenBank/DDBJ whole genome shotgun (WGS) entry which is preliminary data.</text>
</comment>
<gene>
    <name evidence="1" type="ORF">BJP51_25045</name>
</gene>
<name>A0A1R0X2Y9_9BACL</name>
<dbReference type="EMBL" id="MKQP01000036">
    <property type="protein sequence ID" value="OMD27466.1"/>
    <property type="molecule type" value="Genomic_DNA"/>
</dbReference>
<accession>A0A1R0X2Y9</accession>
<proteinExistence type="predicted"/>